<dbReference type="AlphaFoldDB" id="A0A0J1K8A9"/>
<keyword evidence="3" id="KW-1185">Reference proteome</keyword>
<accession>A0A0J1K8A9</accession>
<dbReference type="RefSeq" id="WP_047884762.1">
    <property type="nucleotide sequence ID" value="NZ_CP071326.1"/>
</dbReference>
<feature type="transmembrane region" description="Helical" evidence="1">
    <location>
        <begin position="51"/>
        <end position="74"/>
    </location>
</feature>
<gene>
    <name evidence="2" type="ORF">ABT57_08760</name>
</gene>
<sequence length="110" mass="12416">MEIILGWIADFGLWLRPWLGEIATAIIACLLVIFGADINRFMRNQLASTHFIVRTLAFILLNAFGYGFMIVSVAPYLAKQLHRLPALWLAAAVTAVFVLIGLWAQRHRHV</sequence>
<proteinExistence type="predicted"/>
<dbReference type="PATRIC" id="fig|320778.3.peg.1902"/>
<dbReference type="STRING" id="320778.ABT57_08760"/>
<dbReference type="InterPro" id="IPR021813">
    <property type="entry name" value="DUF3392"/>
</dbReference>
<dbReference type="Pfam" id="PF11872">
    <property type="entry name" value="DUF3392"/>
    <property type="match status" value="1"/>
</dbReference>
<evidence type="ECO:0000313" key="3">
    <source>
        <dbReference type="Proteomes" id="UP000035909"/>
    </source>
</evidence>
<organism evidence="2 3">
    <name type="scientific">Photobacterium ganghwense</name>
    <dbReference type="NCBI Taxonomy" id="320778"/>
    <lineage>
        <taxon>Bacteria</taxon>
        <taxon>Pseudomonadati</taxon>
        <taxon>Pseudomonadota</taxon>
        <taxon>Gammaproteobacteria</taxon>
        <taxon>Vibrionales</taxon>
        <taxon>Vibrionaceae</taxon>
        <taxon>Photobacterium</taxon>
    </lineage>
</organism>
<name>A0A0J1K8A9_9GAMM</name>
<comment type="caution">
    <text evidence="2">The sequence shown here is derived from an EMBL/GenBank/DDBJ whole genome shotgun (WGS) entry which is preliminary data.</text>
</comment>
<dbReference type="Proteomes" id="UP000035909">
    <property type="component" value="Unassembled WGS sequence"/>
</dbReference>
<protein>
    <submittedName>
        <fullName evidence="2">Membrane protein</fullName>
    </submittedName>
</protein>
<evidence type="ECO:0000256" key="1">
    <source>
        <dbReference type="SAM" id="Phobius"/>
    </source>
</evidence>
<dbReference type="EMBL" id="LDOU01000006">
    <property type="protein sequence ID" value="KLV10597.1"/>
    <property type="molecule type" value="Genomic_DNA"/>
</dbReference>
<feature type="transmembrane region" description="Helical" evidence="1">
    <location>
        <begin position="86"/>
        <end position="104"/>
    </location>
</feature>
<reference evidence="2 3" key="1">
    <citation type="submission" date="2015-05" db="EMBL/GenBank/DDBJ databases">
        <title>Photobacterium galathea sp. nov.</title>
        <authorList>
            <person name="Machado H."/>
            <person name="Gram L."/>
        </authorList>
    </citation>
    <scope>NUCLEOTIDE SEQUENCE [LARGE SCALE GENOMIC DNA]</scope>
    <source>
        <strain evidence="2 3">DSM 22954</strain>
    </source>
</reference>
<keyword evidence="1" id="KW-0812">Transmembrane</keyword>
<keyword evidence="1" id="KW-0472">Membrane</keyword>
<keyword evidence="1" id="KW-1133">Transmembrane helix</keyword>
<evidence type="ECO:0000313" key="2">
    <source>
        <dbReference type="EMBL" id="KLV10597.1"/>
    </source>
</evidence>
<feature type="transmembrane region" description="Helical" evidence="1">
    <location>
        <begin position="18"/>
        <end position="39"/>
    </location>
</feature>